<evidence type="ECO:0000256" key="4">
    <source>
        <dbReference type="ARBA" id="ARBA00022777"/>
    </source>
</evidence>
<reference evidence="5" key="1">
    <citation type="journal article" date="2015" name="Nature">
        <title>Complex archaea that bridge the gap between prokaryotes and eukaryotes.</title>
        <authorList>
            <person name="Spang A."/>
            <person name="Saw J.H."/>
            <person name="Jorgensen S.L."/>
            <person name="Zaremba-Niedzwiedzka K."/>
            <person name="Martijn J."/>
            <person name="Lind A.E."/>
            <person name="van Eijk R."/>
            <person name="Schleper C."/>
            <person name="Guy L."/>
            <person name="Ettema T.J."/>
        </authorList>
    </citation>
    <scope>NUCLEOTIDE SEQUENCE</scope>
</reference>
<dbReference type="GO" id="GO:0005524">
    <property type="term" value="F:ATP binding"/>
    <property type="evidence" value="ECO:0007669"/>
    <property type="project" value="InterPro"/>
</dbReference>
<name>A0A0F9PEL0_9ZZZZ</name>
<evidence type="ECO:0000256" key="1">
    <source>
        <dbReference type="ARBA" id="ARBA00022527"/>
    </source>
</evidence>
<accession>A0A0F9PEL0</accession>
<sequence>MFLGVEMSDSSLNEEEILRTVFFVSDRTGLSAAHYGKTLLAQFPNQRYQIVTLSFIDTREKATIASNRIKTAFRMSGKQPIVFSTLVDENGQRILKSTEACIINLFNAFLDPMEQAFGEASSHVQGKFQGSSGISGNLSYQQRLDAIDYSLSHDD</sequence>
<organism evidence="5">
    <name type="scientific">marine sediment metagenome</name>
    <dbReference type="NCBI Taxonomy" id="412755"/>
    <lineage>
        <taxon>unclassified sequences</taxon>
        <taxon>metagenomes</taxon>
        <taxon>ecological metagenomes</taxon>
    </lineage>
</organism>
<evidence type="ECO:0000256" key="3">
    <source>
        <dbReference type="ARBA" id="ARBA00022741"/>
    </source>
</evidence>
<feature type="non-terminal residue" evidence="5">
    <location>
        <position position="155"/>
    </location>
</feature>
<comment type="caution">
    <text evidence="5">The sequence shown here is derived from an EMBL/GenBank/DDBJ whole genome shotgun (WGS) entry which is preliminary data.</text>
</comment>
<gene>
    <name evidence="5" type="ORF">LCGC14_0852760</name>
</gene>
<keyword evidence="1" id="KW-0723">Serine/threonine-protein kinase</keyword>
<keyword evidence="2" id="KW-0808">Transferase</keyword>
<dbReference type="PANTHER" id="PTHR31756:SF3">
    <property type="entry name" value="PYRUVATE, PHOSPHATE DIKINASE REGULATORY PROTEIN 1, CHLOROPLASTIC"/>
    <property type="match status" value="1"/>
</dbReference>
<keyword evidence="3" id="KW-0547">Nucleotide-binding</keyword>
<evidence type="ECO:0000313" key="5">
    <source>
        <dbReference type="EMBL" id="KKN28594.1"/>
    </source>
</evidence>
<dbReference type="PANTHER" id="PTHR31756">
    <property type="entry name" value="PYRUVATE, PHOSPHATE DIKINASE REGULATORY PROTEIN 1, CHLOROPLASTIC"/>
    <property type="match status" value="1"/>
</dbReference>
<dbReference type="InterPro" id="IPR005177">
    <property type="entry name" value="Kinase-pyrophosphorylase"/>
</dbReference>
<dbReference type="AlphaFoldDB" id="A0A0F9PEL0"/>
<proteinExistence type="predicted"/>
<evidence type="ECO:0000256" key="2">
    <source>
        <dbReference type="ARBA" id="ARBA00022679"/>
    </source>
</evidence>
<dbReference type="EMBL" id="LAZR01002549">
    <property type="protein sequence ID" value="KKN28594.1"/>
    <property type="molecule type" value="Genomic_DNA"/>
</dbReference>
<keyword evidence="4" id="KW-0418">Kinase</keyword>
<evidence type="ECO:0008006" key="6">
    <source>
        <dbReference type="Google" id="ProtNLM"/>
    </source>
</evidence>
<dbReference type="GO" id="GO:0004674">
    <property type="term" value="F:protein serine/threonine kinase activity"/>
    <property type="evidence" value="ECO:0007669"/>
    <property type="project" value="UniProtKB-KW"/>
</dbReference>
<protein>
    <recommendedName>
        <fullName evidence="6">Phosphoenolpyruvate synthase regulatory protein</fullName>
    </recommendedName>
</protein>
<dbReference type="Pfam" id="PF03618">
    <property type="entry name" value="Kinase-PPPase"/>
    <property type="match status" value="1"/>
</dbReference>